<reference evidence="1" key="1">
    <citation type="submission" date="2021-04" db="EMBL/GenBank/DDBJ databases">
        <authorList>
            <person name="Pira H."/>
            <person name="Risdian C."/>
            <person name="Wink J."/>
        </authorList>
    </citation>
    <scope>NUCLEOTIDE SEQUENCE</scope>
    <source>
        <strain evidence="1">WHY3</strain>
    </source>
</reference>
<dbReference type="EMBL" id="JAGSPD010000007">
    <property type="protein sequence ID" value="MBV7269631.1"/>
    <property type="molecule type" value="Genomic_DNA"/>
</dbReference>
<protein>
    <recommendedName>
        <fullName evidence="3">Tetratricopeptide repeat-containing protein</fullName>
    </recommendedName>
</protein>
<dbReference type="RefSeq" id="WP_218546393.1">
    <property type="nucleotide sequence ID" value="NZ_JAGSPD010000007.1"/>
</dbReference>
<organism evidence="1 2">
    <name type="scientific">Winogradskyella luteola</name>
    <dbReference type="NCBI Taxonomy" id="2828330"/>
    <lineage>
        <taxon>Bacteria</taxon>
        <taxon>Pseudomonadati</taxon>
        <taxon>Bacteroidota</taxon>
        <taxon>Flavobacteriia</taxon>
        <taxon>Flavobacteriales</taxon>
        <taxon>Flavobacteriaceae</taxon>
        <taxon>Winogradskyella</taxon>
    </lineage>
</organism>
<sequence length="211" mass="24582">MALLCSKSIYPQQDNLITRAKELVYSNPDESIKIADHILNISHQPEESAIANLLLSKGYLVKGDYNNALLHAFDEINQFEDIAIETRIENYILKATLLRKLYLDTQSGEYLNKAKMLASKMDSGKNHINYLIFLERTNMLLDRLNTNEAILDIRTSEIKFETLLKNDVDKERAYYLIKERAFNRLSQYDSAFVYMNKTRDLLELSKQNNLY</sequence>
<comment type="caution">
    <text evidence="1">The sequence shown here is derived from an EMBL/GenBank/DDBJ whole genome shotgun (WGS) entry which is preliminary data.</text>
</comment>
<dbReference type="AlphaFoldDB" id="A0A9X1F9L8"/>
<feature type="non-terminal residue" evidence="1">
    <location>
        <position position="211"/>
    </location>
</feature>
<proteinExistence type="predicted"/>
<accession>A0A9X1F9L8</accession>
<name>A0A9X1F9L8_9FLAO</name>
<keyword evidence="2" id="KW-1185">Reference proteome</keyword>
<dbReference type="Proteomes" id="UP001138894">
    <property type="component" value="Unassembled WGS sequence"/>
</dbReference>
<evidence type="ECO:0000313" key="1">
    <source>
        <dbReference type="EMBL" id="MBV7269631.1"/>
    </source>
</evidence>
<evidence type="ECO:0008006" key="3">
    <source>
        <dbReference type="Google" id="ProtNLM"/>
    </source>
</evidence>
<evidence type="ECO:0000313" key="2">
    <source>
        <dbReference type="Proteomes" id="UP001138894"/>
    </source>
</evidence>
<gene>
    <name evidence="1" type="ORF">KCG49_10585</name>
</gene>